<dbReference type="AlphaFoldDB" id="A0A1X7G3X5"/>
<proteinExistence type="predicted"/>
<reference evidence="4" key="1">
    <citation type="submission" date="2017-04" db="EMBL/GenBank/DDBJ databases">
        <authorList>
            <person name="Varghese N."/>
            <person name="Submissions S."/>
        </authorList>
    </citation>
    <scope>NUCLEOTIDE SEQUENCE [LARGE SCALE GENOMIC DNA]</scope>
    <source>
        <strain evidence="4">Ballard 720</strain>
    </source>
</reference>
<dbReference type="SMART" id="SM00530">
    <property type="entry name" value="HTH_XRE"/>
    <property type="match status" value="1"/>
</dbReference>
<dbReference type="GO" id="GO:0003700">
    <property type="term" value="F:DNA-binding transcription factor activity"/>
    <property type="evidence" value="ECO:0007669"/>
    <property type="project" value="TreeGrafter"/>
</dbReference>
<dbReference type="RefSeq" id="WP_199187024.1">
    <property type="nucleotide sequence ID" value="NZ_BSQD01000007.1"/>
</dbReference>
<dbReference type="InterPro" id="IPR010982">
    <property type="entry name" value="Lambda_DNA-bd_dom_sf"/>
</dbReference>
<protein>
    <submittedName>
        <fullName evidence="3">Transcriptional regulator, XRE family with cupin sensor</fullName>
    </submittedName>
</protein>
<dbReference type="Gene3D" id="2.60.120.10">
    <property type="entry name" value="Jelly Rolls"/>
    <property type="match status" value="1"/>
</dbReference>
<dbReference type="CDD" id="cd00093">
    <property type="entry name" value="HTH_XRE"/>
    <property type="match status" value="1"/>
</dbReference>
<dbReference type="InterPro" id="IPR011051">
    <property type="entry name" value="RmlC_Cupin_sf"/>
</dbReference>
<dbReference type="InterPro" id="IPR013096">
    <property type="entry name" value="Cupin_2"/>
</dbReference>
<dbReference type="InterPro" id="IPR001387">
    <property type="entry name" value="Cro/C1-type_HTH"/>
</dbReference>
<dbReference type="Pfam" id="PF13560">
    <property type="entry name" value="HTH_31"/>
    <property type="match status" value="1"/>
</dbReference>
<dbReference type="CDD" id="cd02209">
    <property type="entry name" value="cupin_XRE_C"/>
    <property type="match status" value="1"/>
</dbReference>
<dbReference type="STRING" id="28094.SAMN06295900_113115"/>
<dbReference type="GO" id="GO:0005829">
    <property type="term" value="C:cytosol"/>
    <property type="evidence" value="ECO:0007669"/>
    <property type="project" value="TreeGrafter"/>
</dbReference>
<dbReference type="EMBL" id="FXAH01000013">
    <property type="protein sequence ID" value="SMF63575.1"/>
    <property type="molecule type" value="Genomic_DNA"/>
</dbReference>
<evidence type="ECO:0000313" key="3">
    <source>
        <dbReference type="EMBL" id="SMF63575.1"/>
    </source>
</evidence>
<evidence type="ECO:0000256" key="1">
    <source>
        <dbReference type="ARBA" id="ARBA00023125"/>
    </source>
</evidence>
<dbReference type="SUPFAM" id="SSF47413">
    <property type="entry name" value="lambda repressor-like DNA-binding domains"/>
    <property type="match status" value="1"/>
</dbReference>
<name>A0A1X7G3X5_TRICW</name>
<dbReference type="PANTHER" id="PTHR46797:SF20">
    <property type="entry name" value="BLR4304 PROTEIN"/>
    <property type="match status" value="1"/>
</dbReference>
<evidence type="ECO:0000313" key="4">
    <source>
        <dbReference type="Proteomes" id="UP000192911"/>
    </source>
</evidence>
<feature type="domain" description="HTH cro/C1-type" evidence="2">
    <location>
        <begin position="26"/>
        <end position="80"/>
    </location>
</feature>
<keyword evidence="4" id="KW-1185">Reference proteome</keyword>
<accession>A0A1X7G3X5</accession>
<organism evidence="3 4">
    <name type="scientific">Trinickia caryophylli</name>
    <name type="common">Paraburkholderia caryophylli</name>
    <dbReference type="NCBI Taxonomy" id="28094"/>
    <lineage>
        <taxon>Bacteria</taxon>
        <taxon>Pseudomonadati</taxon>
        <taxon>Pseudomonadota</taxon>
        <taxon>Betaproteobacteria</taxon>
        <taxon>Burkholderiales</taxon>
        <taxon>Burkholderiaceae</taxon>
        <taxon>Trinickia</taxon>
    </lineage>
</organism>
<dbReference type="GeneID" id="95553254"/>
<dbReference type="Pfam" id="PF07883">
    <property type="entry name" value="Cupin_2"/>
    <property type="match status" value="1"/>
</dbReference>
<dbReference type="GO" id="GO:0003677">
    <property type="term" value="F:DNA binding"/>
    <property type="evidence" value="ECO:0007669"/>
    <property type="project" value="UniProtKB-KW"/>
</dbReference>
<dbReference type="InterPro" id="IPR014710">
    <property type="entry name" value="RmlC-like_jellyroll"/>
</dbReference>
<dbReference type="InterPro" id="IPR050807">
    <property type="entry name" value="TransReg_Diox_bact_type"/>
</dbReference>
<dbReference type="Proteomes" id="UP000192911">
    <property type="component" value="Unassembled WGS sequence"/>
</dbReference>
<keyword evidence="1" id="KW-0238">DNA-binding</keyword>
<dbReference type="PANTHER" id="PTHR46797">
    <property type="entry name" value="HTH-TYPE TRANSCRIPTIONAL REGULATOR"/>
    <property type="match status" value="1"/>
</dbReference>
<dbReference type="SUPFAM" id="SSF51182">
    <property type="entry name" value="RmlC-like cupins"/>
    <property type="match status" value="1"/>
</dbReference>
<evidence type="ECO:0000259" key="2">
    <source>
        <dbReference type="PROSITE" id="PS50943"/>
    </source>
</evidence>
<dbReference type="Gene3D" id="1.10.260.40">
    <property type="entry name" value="lambda repressor-like DNA-binding domains"/>
    <property type="match status" value="1"/>
</dbReference>
<sequence>MKDTSEKTVRPHGASERQVGTLAQTLRRLRTHAHLTLQQLGERSSISVSTLSKIENGQLSPTYEKIAALAIGLGVEVSELFNQTPKPVPLGRRSITKAGSGVVHETDQYVYEVLNADLAGKRFVPLFTTIKAHSIGEFRSLLRHDGEEFLYVLEGTVIVNTEFYAPSTLSKGDAMYFDSTMGHACISGTDEDAKVLWVCSHVTLD</sequence>
<gene>
    <name evidence="3" type="ORF">SAMN06295900_113115</name>
</gene>
<dbReference type="PROSITE" id="PS50943">
    <property type="entry name" value="HTH_CROC1"/>
    <property type="match status" value="1"/>
</dbReference>